<keyword evidence="3" id="KW-1185">Reference proteome</keyword>
<feature type="domain" description="Divergent 4Fe-4S mono-cluster" evidence="1">
    <location>
        <begin position="5"/>
        <end position="67"/>
    </location>
</feature>
<evidence type="ECO:0000313" key="2">
    <source>
        <dbReference type="EMBL" id="PQA56862.1"/>
    </source>
</evidence>
<reference evidence="3" key="1">
    <citation type="submission" date="2018-02" db="EMBL/GenBank/DDBJ databases">
        <title>Genome sequencing of Solimonas sp. HR-BB.</title>
        <authorList>
            <person name="Lee Y."/>
            <person name="Jeon C.O."/>
        </authorList>
    </citation>
    <scope>NUCLEOTIDE SEQUENCE [LARGE SCALE GENOMIC DNA]</scope>
    <source>
        <strain evidence="3">HR-U</strain>
    </source>
</reference>
<dbReference type="Pfam" id="PF06902">
    <property type="entry name" value="Fer4_19"/>
    <property type="match status" value="1"/>
</dbReference>
<evidence type="ECO:0000313" key="3">
    <source>
        <dbReference type="Proteomes" id="UP000239590"/>
    </source>
</evidence>
<dbReference type="Proteomes" id="UP000239590">
    <property type="component" value="Unassembled WGS sequence"/>
</dbReference>
<accession>A0A2S7IJU0</accession>
<name>A0A2S7IJU0_9BACT</name>
<evidence type="ECO:0000259" key="1">
    <source>
        <dbReference type="Pfam" id="PF06902"/>
    </source>
</evidence>
<protein>
    <submittedName>
        <fullName evidence="2">(4Fe-4S)-binding protein</fullName>
    </submittedName>
</protein>
<organism evidence="2 3">
    <name type="scientific">Siphonobacter curvatus</name>
    <dbReference type="NCBI Taxonomy" id="2094562"/>
    <lineage>
        <taxon>Bacteria</taxon>
        <taxon>Pseudomonadati</taxon>
        <taxon>Bacteroidota</taxon>
        <taxon>Cytophagia</taxon>
        <taxon>Cytophagales</taxon>
        <taxon>Cytophagaceae</taxon>
        <taxon>Siphonobacter</taxon>
    </lineage>
</organism>
<dbReference type="EMBL" id="PTRA01000002">
    <property type="protein sequence ID" value="PQA56862.1"/>
    <property type="molecule type" value="Genomic_DNA"/>
</dbReference>
<dbReference type="RefSeq" id="WP_104714437.1">
    <property type="nucleotide sequence ID" value="NZ_PTRA01000002.1"/>
</dbReference>
<proteinExistence type="predicted"/>
<comment type="caution">
    <text evidence="2">The sequence shown here is derived from an EMBL/GenBank/DDBJ whole genome shotgun (WGS) entry which is preliminary data.</text>
</comment>
<dbReference type="SUPFAM" id="SSF54862">
    <property type="entry name" value="4Fe-4S ferredoxins"/>
    <property type="match status" value="1"/>
</dbReference>
<sequence>MTKEYSNGEITILWKPELCIHSGNCVRLLPQVYHPKEHPWVSPQNASTAELIHQINHCPSGALSYRETE</sequence>
<gene>
    <name evidence="2" type="ORF">C5O19_16120</name>
</gene>
<dbReference type="AlphaFoldDB" id="A0A2S7IJU0"/>
<dbReference type="OrthoDB" id="9795032at2"/>
<dbReference type="InterPro" id="IPR010693">
    <property type="entry name" value="Divergent_4Fe-4S_mono-cluster"/>
</dbReference>